<gene>
    <name evidence="1" type="ORF">HBO30_02645</name>
</gene>
<protein>
    <submittedName>
        <fullName evidence="1">Uncharacterized protein</fullName>
    </submittedName>
</protein>
<dbReference type="RefSeq" id="WP_082628765.1">
    <property type="nucleotide sequence ID" value="NZ_JAAQYH010000006.1"/>
</dbReference>
<dbReference type="EMBL" id="JAAQYI010000001">
    <property type="protein sequence ID" value="NNA77609.1"/>
    <property type="molecule type" value="Genomic_DNA"/>
</dbReference>
<accession>A0A7Y1M9D4</accession>
<name>A0A7Y1M9D4_9PSED</name>
<organism evidence="1 2">
    <name type="scientific">Pseudomonas lactis</name>
    <dbReference type="NCBI Taxonomy" id="1615674"/>
    <lineage>
        <taxon>Bacteria</taxon>
        <taxon>Pseudomonadati</taxon>
        <taxon>Pseudomonadota</taxon>
        <taxon>Gammaproteobacteria</taxon>
        <taxon>Pseudomonadales</taxon>
        <taxon>Pseudomonadaceae</taxon>
        <taxon>Pseudomonas</taxon>
    </lineage>
</organism>
<dbReference type="Proteomes" id="UP000586252">
    <property type="component" value="Unassembled WGS sequence"/>
</dbReference>
<reference evidence="1 2" key="1">
    <citation type="journal article" date="2020" name="Front. Microbiol.">
        <title>Genetic Organization of the aprX-lipA2 Operon Affects the Proteolytic Potential of Pseudomonas Species in Milk.</title>
        <authorList>
            <person name="Maier C."/>
            <person name="Huptas C."/>
            <person name="von Neubeck M."/>
            <person name="Scherer S."/>
            <person name="Wenning M."/>
            <person name="Lucking G."/>
        </authorList>
    </citation>
    <scope>NUCLEOTIDE SEQUENCE [LARGE SCALE GENOMIC DNA]</scope>
    <source>
        <strain evidence="1 2">WS 5404</strain>
    </source>
</reference>
<dbReference type="AlphaFoldDB" id="A0A7Y1M9D4"/>
<evidence type="ECO:0000313" key="2">
    <source>
        <dbReference type="Proteomes" id="UP000586252"/>
    </source>
</evidence>
<proteinExistence type="predicted"/>
<comment type="caution">
    <text evidence="1">The sequence shown here is derived from an EMBL/GenBank/DDBJ whole genome shotgun (WGS) entry which is preliminary data.</text>
</comment>
<evidence type="ECO:0000313" key="1">
    <source>
        <dbReference type="EMBL" id="NNA77609.1"/>
    </source>
</evidence>
<dbReference type="GeneID" id="45736518"/>
<sequence>MDRVAYQNLRFAVEMEFLNALNNPQCDERAGINSLMRLFLSALAQQEVERQRSSRKFKTFRRNPEAIAPSWAYRKPGTVPGFPTLR</sequence>